<proteinExistence type="predicted"/>
<evidence type="ECO:0000313" key="2">
    <source>
        <dbReference type="Proteomes" id="UP000799771"/>
    </source>
</evidence>
<dbReference type="Gene3D" id="3.40.50.1820">
    <property type="entry name" value="alpha/beta hydrolase"/>
    <property type="match status" value="1"/>
</dbReference>
<dbReference type="EMBL" id="ML977499">
    <property type="protein sequence ID" value="KAF2133384.1"/>
    <property type="molecule type" value="Genomic_DNA"/>
</dbReference>
<gene>
    <name evidence="1" type="ORF">P153DRAFT_282297</name>
</gene>
<dbReference type="OrthoDB" id="294702at2759"/>
<accession>A0A6A6AR04</accession>
<organism evidence="1 2">
    <name type="scientific">Dothidotthia symphoricarpi CBS 119687</name>
    <dbReference type="NCBI Taxonomy" id="1392245"/>
    <lineage>
        <taxon>Eukaryota</taxon>
        <taxon>Fungi</taxon>
        <taxon>Dikarya</taxon>
        <taxon>Ascomycota</taxon>
        <taxon>Pezizomycotina</taxon>
        <taxon>Dothideomycetes</taxon>
        <taxon>Pleosporomycetidae</taxon>
        <taxon>Pleosporales</taxon>
        <taxon>Dothidotthiaceae</taxon>
        <taxon>Dothidotthia</taxon>
    </lineage>
</organism>
<name>A0A6A6AR04_9PLEO</name>
<dbReference type="GeneID" id="54403621"/>
<dbReference type="SUPFAM" id="SSF53474">
    <property type="entry name" value="alpha/beta-Hydrolases"/>
    <property type="match status" value="1"/>
</dbReference>
<protein>
    <recommendedName>
        <fullName evidence="3">AB hydrolase-1 domain-containing protein</fullName>
    </recommendedName>
</protein>
<keyword evidence="2" id="KW-1185">Reference proteome</keyword>
<evidence type="ECO:0008006" key="3">
    <source>
        <dbReference type="Google" id="ProtNLM"/>
    </source>
</evidence>
<dbReference type="AlphaFoldDB" id="A0A6A6AR04"/>
<evidence type="ECO:0000313" key="1">
    <source>
        <dbReference type="EMBL" id="KAF2133384.1"/>
    </source>
</evidence>
<sequence length="475" mass="53849">MGALEFLCDVRFHKSYTLPPNLETGRDKPYHVSYADYGDPNSNAVVLFCGALMGTRFCYSPLDELAKAHNVRIIHPDRPGIGGSDAVDLEKRIQIWLEMVPQLLAHLGISHISLASHSGGVIYLINTMLTYPHLLHPQNPYVTFFAPWVHQSHSKVMQMRATELLPAPLIGNFANLLRFLNDNVIPLTDLSGSLVQAIRDSLLSSHTTPAPVPLTPSNRSFRSRAPSISSCETSNRLDLDDPDTVDELRKYINAFLFAESMDGISADAQLFLKKRSIPWCSSSIFWSDLDYVVPLLSKIIDEEDSLDGSGRRWTIDAFHADNDNMVGERGQQWFDDCWSQTQSTAPQQQRTKSYEYSSEVVEGTEHNFLMDPAFGASELWLQRVRESFPLTVEDYQLPFTTTPCRIDSTKTDKMLISSRTTQTEFEDGMSSISTRQSSERRRSLRFFLRKFRDTTRRTISRRSTLESRQGVLMSS</sequence>
<dbReference type="InterPro" id="IPR029058">
    <property type="entry name" value="AB_hydrolase_fold"/>
</dbReference>
<dbReference type="RefSeq" id="XP_033527771.1">
    <property type="nucleotide sequence ID" value="XM_033663189.1"/>
</dbReference>
<dbReference type="Proteomes" id="UP000799771">
    <property type="component" value="Unassembled WGS sequence"/>
</dbReference>
<reference evidence="1" key="1">
    <citation type="journal article" date="2020" name="Stud. Mycol.">
        <title>101 Dothideomycetes genomes: a test case for predicting lifestyles and emergence of pathogens.</title>
        <authorList>
            <person name="Haridas S."/>
            <person name="Albert R."/>
            <person name="Binder M."/>
            <person name="Bloem J."/>
            <person name="Labutti K."/>
            <person name="Salamov A."/>
            <person name="Andreopoulos B."/>
            <person name="Baker S."/>
            <person name="Barry K."/>
            <person name="Bills G."/>
            <person name="Bluhm B."/>
            <person name="Cannon C."/>
            <person name="Castanera R."/>
            <person name="Culley D."/>
            <person name="Daum C."/>
            <person name="Ezra D."/>
            <person name="Gonzalez J."/>
            <person name="Henrissat B."/>
            <person name="Kuo A."/>
            <person name="Liang C."/>
            <person name="Lipzen A."/>
            <person name="Lutzoni F."/>
            <person name="Magnuson J."/>
            <person name="Mondo S."/>
            <person name="Nolan M."/>
            <person name="Ohm R."/>
            <person name="Pangilinan J."/>
            <person name="Park H.-J."/>
            <person name="Ramirez L."/>
            <person name="Alfaro M."/>
            <person name="Sun H."/>
            <person name="Tritt A."/>
            <person name="Yoshinaga Y."/>
            <person name="Zwiers L.-H."/>
            <person name="Turgeon B."/>
            <person name="Goodwin S."/>
            <person name="Spatafora J."/>
            <person name="Crous P."/>
            <person name="Grigoriev I."/>
        </authorList>
    </citation>
    <scope>NUCLEOTIDE SEQUENCE</scope>
    <source>
        <strain evidence="1">CBS 119687</strain>
    </source>
</reference>